<dbReference type="RefSeq" id="WP_127804777.1">
    <property type="nucleotide sequence ID" value="NZ_SACY01000004.1"/>
</dbReference>
<sequence>MLTNSKTIQTNKFIKEPDLVADFKKENIDFSKIEKARLSREVIPEGLEPYTGTFGLAQKKHLLNRSLIALSSKHMQELDKLTLKQAIDLIFTEEAFPPLPVNDYDYEITKEETEKQGHFYVPAGQVYVEAPEPNGSPWPRHQSFEAWMYKYMVEQKTSIHWRLLFFLHNLVPAANGSVKMMFQYYETLYKYAFKSYKDFIYQITLDPLMLDYLNLQSSNRSHPDENYARELQELFTVGKGPNSKYTESDVVEMARTLVGWRFTYESKNKQGRIQSEFNMFNHDDQFKQFSSFYGNRRLEGIQGYEGYKELGQLLDMIFATDENGLYICRRLYQFFCGPLIDETTEKNVIQPMAELYRKNNYSLIVPLKTLLGSAHFFNSLNYNSMIKSPMEFTLGFFKEFEYTIINYELATDLPTKYTTEISKDFYKYRNITWNMSNIGINFTNPPNVAGWPAYYQYPVYDLFWINSDTLAKRASFAYGTSHWGIYLGSGNTKGNIHMKIDWIAYIGKFKNPENFDLLLTEIEERLLGAPMSDQTKNKVKQMALGGFSGAYYTELYTAYIKNPIQDNRNTLDNRLQNLFSTIFQLAEFQLF</sequence>
<reference evidence="1 2" key="1">
    <citation type="submission" date="2019-01" db="EMBL/GenBank/DDBJ databases">
        <authorList>
            <person name="Chen W.-M."/>
        </authorList>
    </citation>
    <scope>NUCLEOTIDE SEQUENCE [LARGE SCALE GENOMIC DNA]</scope>
    <source>
        <strain evidence="1 2">FSY-15</strain>
    </source>
</reference>
<gene>
    <name evidence="1" type="ORF">EOJ36_09590</name>
</gene>
<dbReference type="InterPro" id="IPR014917">
    <property type="entry name" value="DUF1800"/>
</dbReference>
<comment type="caution">
    <text evidence="1">The sequence shown here is derived from an EMBL/GenBank/DDBJ whole genome shotgun (WGS) entry which is preliminary data.</text>
</comment>
<name>A0A437PPL7_9BACT</name>
<dbReference type="Proteomes" id="UP000282832">
    <property type="component" value="Unassembled WGS sequence"/>
</dbReference>
<evidence type="ECO:0000313" key="2">
    <source>
        <dbReference type="Proteomes" id="UP000282832"/>
    </source>
</evidence>
<keyword evidence="2" id="KW-1185">Reference proteome</keyword>
<dbReference type="Pfam" id="PF08811">
    <property type="entry name" value="DUF1800"/>
    <property type="match status" value="1"/>
</dbReference>
<dbReference type="OrthoDB" id="9772295at2"/>
<proteinExistence type="predicted"/>
<protein>
    <submittedName>
        <fullName evidence="1">DUF1800 family protein</fullName>
    </submittedName>
</protein>
<dbReference type="EMBL" id="SACY01000004">
    <property type="protein sequence ID" value="RVU24167.1"/>
    <property type="molecule type" value="Genomic_DNA"/>
</dbReference>
<organism evidence="1 2">
    <name type="scientific">Sandaracinomonas limnophila</name>
    <dbReference type="NCBI Taxonomy" id="1862386"/>
    <lineage>
        <taxon>Bacteria</taxon>
        <taxon>Pseudomonadati</taxon>
        <taxon>Bacteroidota</taxon>
        <taxon>Cytophagia</taxon>
        <taxon>Cytophagales</taxon>
        <taxon>Flectobacillaceae</taxon>
        <taxon>Sandaracinomonas</taxon>
    </lineage>
</organism>
<evidence type="ECO:0000313" key="1">
    <source>
        <dbReference type="EMBL" id="RVU24167.1"/>
    </source>
</evidence>
<accession>A0A437PPL7</accession>
<dbReference type="AlphaFoldDB" id="A0A437PPL7"/>